<reference evidence="1" key="1">
    <citation type="submission" date="2021-05" db="EMBL/GenBank/DDBJ databases">
        <authorList>
            <person name="Scholz U."/>
            <person name="Mascher M."/>
            <person name="Fiebig A."/>
        </authorList>
    </citation>
    <scope>NUCLEOTIDE SEQUENCE [LARGE SCALE GENOMIC DNA]</scope>
</reference>
<reference evidence="1" key="2">
    <citation type="submission" date="2025-09" db="UniProtKB">
        <authorList>
            <consortium name="EnsemblPlants"/>
        </authorList>
    </citation>
    <scope>IDENTIFICATION</scope>
</reference>
<dbReference type="EnsemblPlants" id="AVESA.00010b.r2.4AG0605870.1">
    <property type="protein sequence ID" value="AVESA.00010b.r2.4AG0605870.1.CDS.1"/>
    <property type="gene ID" value="AVESA.00010b.r2.4AG0605870"/>
</dbReference>
<evidence type="ECO:0000313" key="1">
    <source>
        <dbReference type="EnsemblPlants" id="AVESA.00010b.r2.4AG0605870.1.CDS.1"/>
    </source>
</evidence>
<accession>A0ACD5WD89</accession>
<dbReference type="Proteomes" id="UP001732700">
    <property type="component" value="Chromosome 4A"/>
</dbReference>
<keyword evidence="2" id="KW-1185">Reference proteome</keyword>
<protein>
    <submittedName>
        <fullName evidence="1">Uncharacterized protein</fullName>
    </submittedName>
</protein>
<organism evidence="1 2">
    <name type="scientific">Avena sativa</name>
    <name type="common">Oat</name>
    <dbReference type="NCBI Taxonomy" id="4498"/>
    <lineage>
        <taxon>Eukaryota</taxon>
        <taxon>Viridiplantae</taxon>
        <taxon>Streptophyta</taxon>
        <taxon>Embryophyta</taxon>
        <taxon>Tracheophyta</taxon>
        <taxon>Spermatophyta</taxon>
        <taxon>Magnoliopsida</taxon>
        <taxon>Liliopsida</taxon>
        <taxon>Poales</taxon>
        <taxon>Poaceae</taxon>
        <taxon>BOP clade</taxon>
        <taxon>Pooideae</taxon>
        <taxon>Poodae</taxon>
        <taxon>Poeae</taxon>
        <taxon>Poeae Chloroplast Group 1 (Aveneae type)</taxon>
        <taxon>Aveninae</taxon>
        <taxon>Avena</taxon>
    </lineage>
</organism>
<name>A0ACD5WD89_AVESA</name>
<proteinExistence type="predicted"/>
<evidence type="ECO:0000313" key="2">
    <source>
        <dbReference type="Proteomes" id="UP001732700"/>
    </source>
</evidence>
<sequence>MEDEAKTESFRDWDALPDDLLRNIGDLLDLRCCIWFRGVCRSWRAALPGLPPPWLVIPGGWCRCDDMVDLGFLSPPSPAGAQWLTANNPCIGSSAGWLAFLHMSLIVFLVNPVTHAQVRLPPLRRRDGFLEPFPPCYCNCVVAERRRRNGELPEMEQDNLIRKIAFSANPTAEDHAVAVLCRWGFGLAFIKAGLDRWQWVHWPDATGRSGIGGDGEATDGCSNTDLDITYHHGKFYYMTQCGQIWSIDPAAPPPVVPVPVAKCCPPAPESSMMPGKHLAFTQDGTLHVVWGDGPGLIPRDDTRNRPMRMHVQRYHPDSSWTTAPHLSGQAFLIGNRSQSLGVPASVVSAPSTWIRPNCVYFTCIVPGSDLEETFDDHHADIWEFDVNTGLFRVVSRKQDFPDSVEWAKAIWFTPSLVW</sequence>